<dbReference type="Pfam" id="PF16868">
    <property type="entry name" value="NMT1_3"/>
    <property type="match status" value="1"/>
</dbReference>
<dbReference type="Proteomes" id="UP000323708">
    <property type="component" value="Unassembled WGS sequence"/>
</dbReference>
<keyword evidence="1" id="KW-0812">Transmembrane</keyword>
<reference evidence="2 3" key="1">
    <citation type="submission" date="2019-09" db="EMBL/GenBank/DDBJ databases">
        <authorList>
            <person name="Chen X.-Y."/>
        </authorList>
    </citation>
    <scope>NUCLEOTIDE SEQUENCE [LARGE SCALE GENOMIC DNA]</scope>
    <source>
        <strain evidence="2 3">NY5</strain>
    </source>
</reference>
<organism evidence="2 3">
    <name type="scientific">Pseudohalioglobus sediminis</name>
    <dbReference type="NCBI Taxonomy" id="2606449"/>
    <lineage>
        <taxon>Bacteria</taxon>
        <taxon>Pseudomonadati</taxon>
        <taxon>Pseudomonadota</taxon>
        <taxon>Gammaproteobacteria</taxon>
        <taxon>Cellvibrionales</taxon>
        <taxon>Halieaceae</taxon>
        <taxon>Pseudohalioglobus</taxon>
    </lineage>
</organism>
<dbReference type="AlphaFoldDB" id="A0A5B0WTD0"/>
<dbReference type="RefSeq" id="WP_149612146.1">
    <property type="nucleotide sequence ID" value="NZ_VTUX01000007.1"/>
</dbReference>
<keyword evidence="1" id="KW-1133">Transmembrane helix</keyword>
<dbReference type="Gene3D" id="3.40.190.10">
    <property type="entry name" value="Periplasmic binding protein-like II"/>
    <property type="match status" value="2"/>
</dbReference>
<dbReference type="InterPro" id="IPR011852">
    <property type="entry name" value="TRAP_TAXI"/>
</dbReference>
<name>A0A5B0WTD0_9GAMM</name>
<accession>A0A5B0WTD0</accession>
<evidence type="ECO:0000313" key="3">
    <source>
        <dbReference type="Proteomes" id="UP000323708"/>
    </source>
</evidence>
<gene>
    <name evidence="2" type="ORF">F0M18_14355</name>
</gene>
<protein>
    <recommendedName>
        <fullName evidence="4">TRAP transporter solute receptor, TAXI family</fullName>
    </recommendedName>
</protein>
<dbReference type="PANTHER" id="PTHR42941:SF1">
    <property type="entry name" value="SLL1037 PROTEIN"/>
    <property type="match status" value="1"/>
</dbReference>
<evidence type="ECO:0000256" key="1">
    <source>
        <dbReference type="SAM" id="Phobius"/>
    </source>
</evidence>
<evidence type="ECO:0008006" key="4">
    <source>
        <dbReference type="Google" id="ProtNLM"/>
    </source>
</evidence>
<sequence length="420" mass="47165">MRFQQLPFLACALALLLIKGCELTRPELRMLVTNHEQLSHLELKNIIEEQSQLRLSEALVPPDVDPLEALRSGETDLALVENSAAFVPGVRAVLPAYESVLHIAIRNDYNPADYSKPLMGAQFYAANRSAAAASFIDVVTRRQELQPGQFGVSREFDANSTDIIVYFGPINPEKTGWLPPGFSLVSLDNQFNPQRDFYKEGIGYLVPNMKPKLIPAFTYELPGNREPLLTVAVDTLLVTRKDVAERAIYELTRTFLEQKQRLTALAPHLFAGINESFDPLDLSFPLHEGARAYLEREEPGFLERYAELINLLVYIAFLMISAFLAFTRWREHRRKDRIDVFYDRVLAIRDGSAGVDIAARLEALDALEREAFASLVAEKLAANESFRILTDLIAVARDEVRYRANDAAAAAKQTPATRKG</sequence>
<dbReference type="SUPFAM" id="SSF53850">
    <property type="entry name" value="Periplasmic binding protein-like II"/>
    <property type="match status" value="1"/>
</dbReference>
<evidence type="ECO:0000313" key="2">
    <source>
        <dbReference type="EMBL" id="KAA1189535.1"/>
    </source>
</evidence>
<dbReference type="PANTHER" id="PTHR42941">
    <property type="entry name" value="SLL1037 PROTEIN"/>
    <property type="match status" value="1"/>
</dbReference>
<proteinExistence type="predicted"/>
<dbReference type="EMBL" id="VTUX01000007">
    <property type="protein sequence ID" value="KAA1189535.1"/>
    <property type="molecule type" value="Genomic_DNA"/>
</dbReference>
<keyword evidence="3" id="KW-1185">Reference proteome</keyword>
<feature type="transmembrane region" description="Helical" evidence="1">
    <location>
        <begin position="308"/>
        <end position="327"/>
    </location>
</feature>
<keyword evidence="1" id="KW-0472">Membrane</keyword>
<comment type="caution">
    <text evidence="2">The sequence shown here is derived from an EMBL/GenBank/DDBJ whole genome shotgun (WGS) entry which is preliminary data.</text>
</comment>